<accession>A0ABS4DFT9</accession>
<gene>
    <name evidence="2" type="ORF">EYB53_021535</name>
</gene>
<keyword evidence="3" id="KW-1185">Reference proteome</keyword>
<reference evidence="2 3" key="1">
    <citation type="submission" date="2021-03" db="EMBL/GenBank/DDBJ databases">
        <authorList>
            <person name="Grouzdev D.S."/>
        </authorList>
    </citation>
    <scope>NUCLEOTIDE SEQUENCE [LARGE SCALE GENOMIC DNA]</scope>
    <source>
        <strain evidence="2 3">M50-1</strain>
    </source>
</reference>
<dbReference type="InterPro" id="IPR018392">
    <property type="entry name" value="LysM"/>
</dbReference>
<dbReference type="SUPFAM" id="SSF54106">
    <property type="entry name" value="LysM domain"/>
    <property type="match status" value="2"/>
</dbReference>
<dbReference type="SMART" id="SM00257">
    <property type="entry name" value="LysM"/>
    <property type="match status" value="2"/>
</dbReference>
<feature type="domain" description="LysM" evidence="1">
    <location>
        <begin position="25"/>
        <end position="70"/>
    </location>
</feature>
<feature type="non-terminal residue" evidence="2">
    <location>
        <position position="1"/>
    </location>
</feature>
<comment type="caution">
    <text evidence="2">The sequence shown here is derived from an EMBL/GenBank/DDBJ whole genome shotgun (WGS) entry which is preliminary data.</text>
</comment>
<organism evidence="2 3">
    <name type="scientific">Candidatus Chloroploca mongolica</name>
    <dbReference type="NCBI Taxonomy" id="2528176"/>
    <lineage>
        <taxon>Bacteria</taxon>
        <taxon>Bacillati</taxon>
        <taxon>Chloroflexota</taxon>
        <taxon>Chloroflexia</taxon>
        <taxon>Chloroflexales</taxon>
        <taxon>Chloroflexineae</taxon>
        <taxon>Oscillochloridaceae</taxon>
        <taxon>Candidatus Chloroploca</taxon>
    </lineage>
</organism>
<dbReference type="EMBL" id="SIJK02000063">
    <property type="protein sequence ID" value="MBP1468308.1"/>
    <property type="molecule type" value="Genomic_DNA"/>
</dbReference>
<dbReference type="Pfam" id="PF01476">
    <property type="entry name" value="LysM"/>
    <property type="match status" value="2"/>
</dbReference>
<sequence>SLNRYLYVQANPLNYTDPLGLFNWSTNTVEQGDTLWHIATSIGSTVEYLLKLNPHITNGNLIYPGQRLNLPTSTSAKQAQQNTQQQAEIKGTGTTNCGRKASCGGTHIVQLGEYLSVIGNKYGIPWQEIYHANKDKIGNNPNTIQSGLKLFIPCNTSSQVGVGSLIRNIIEIIKPNIMDQCSNGSCKSSKPHVKVYSFAGFRQTRSGISDIYFGEGYEVFYKTWNEDIISVIKNDINEGYKVVLVGYSCGGKRVVRNGHQLSESNMSASLIVAIDGYCPFIGGQARLPASFEWEAYYQSNDWPTATQTETGGVGAVGTDVSSWVYKQVEKEVCSWSFDWTPRKCEKRSEDEKIAHQTIDDDHRVKEGIKNLVRTIRP</sequence>
<dbReference type="Proteomes" id="UP001193081">
    <property type="component" value="Unassembled WGS sequence"/>
</dbReference>
<evidence type="ECO:0000313" key="2">
    <source>
        <dbReference type="EMBL" id="MBP1468308.1"/>
    </source>
</evidence>
<evidence type="ECO:0000313" key="3">
    <source>
        <dbReference type="Proteomes" id="UP001193081"/>
    </source>
</evidence>
<protein>
    <submittedName>
        <fullName evidence="2">LysM peptidoglycan-binding domain-containing protein</fullName>
    </submittedName>
</protein>
<dbReference type="PANTHER" id="PTHR33734:SF22">
    <property type="entry name" value="MEMBRANE-BOUND LYTIC MUREIN TRANSGLYCOSYLASE D"/>
    <property type="match status" value="1"/>
</dbReference>
<dbReference type="PROSITE" id="PS51782">
    <property type="entry name" value="LYSM"/>
    <property type="match status" value="2"/>
</dbReference>
<dbReference type="RefSeq" id="WP_135480932.1">
    <property type="nucleotide sequence ID" value="NZ_SIJK02000063.1"/>
</dbReference>
<name>A0ABS4DFT9_9CHLR</name>
<dbReference type="CDD" id="cd00118">
    <property type="entry name" value="LysM"/>
    <property type="match status" value="2"/>
</dbReference>
<dbReference type="Gene3D" id="3.10.350.10">
    <property type="entry name" value="LysM domain"/>
    <property type="match status" value="2"/>
</dbReference>
<feature type="domain" description="LysM" evidence="1">
    <location>
        <begin position="105"/>
        <end position="152"/>
    </location>
</feature>
<dbReference type="PANTHER" id="PTHR33734">
    <property type="entry name" value="LYSM DOMAIN-CONTAINING GPI-ANCHORED PROTEIN 2"/>
    <property type="match status" value="1"/>
</dbReference>
<proteinExistence type="predicted"/>
<dbReference type="InterPro" id="IPR036779">
    <property type="entry name" value="LysM_dom_sf"/>
</dbReference>
<evidence type="ECO:0000259" key="1">
    <source>
        <dbReference type="PROSITE" id="PS51782"/>
    </source>
</evidence>